<keyword evidence="2" id="KW-1185">Reference proteome</keyword>
<dbReference type="HOGENOM" id="CLU_2787192_0_0_10"/>
<evidence type="ECO:0000313" key="1">
    <source>
        <dbReference type="EMBL" id="AGA80630.1"/>
    </source>
</evidence>
<dbReference type="AlphaFoldDB" id="L0G704"/>
<organism evidence="1 2">
    <name type="scientific">Echinicola vietnamensis (strain DSM 17526 / LMG 23754 / KMM 6221)</name>
    <dbReference type="NCBI Taxonomy" id="926556"/>
    <lineage>
        <taxon>Bacteria</taxon>
        <taxon>Pseudomonadati</taxon>
        <taxon>Bacteroidota</taxon>
        <taxon>Cytophagia</taxon>
        <taxon>Cytophagales</taxon>
        <taxon>Cyclobacteriaceae</taxon>
        <taxon>Echinicola</taxon>
    </lineage>
</organism>
<reference evidence="2" key="1">
    <citation type="submission" date="2012-02" db="EMBL/GenBank/DDBJ databases">
        <title>The complete genome of Echinicola vietnamensis DSM 17526.</title>
        <authorList>
            <person name="Lucas S."/>
            <person name="Copeland A."/>
            <person name="Lapidus A."/>
            <person name="Glavina del Rio T."/>
            <person name="Dalin E."/>
            <person name="Tice H."/>
            <person name="Bruce D."/>
            <person name="Goodwin L."/>
            <person name="Pitluck S."/>
            <person name="Peters L."/>
            <person name="Ovchinnikova G."/>
            <person name="Teshima H."/>
            <person name="Kyrpides N."/>
            <person name="Mavromatis K."/>
            <person name="Ivanova N."/>
            <person name="Brettin T."/>
            <person name="Detter J.C."/>
            <person name="Han C."/>
            <person name="Larimer F."/>
            <person name="Land M."/>
            <person name="Hauser L."/>
            <person name="Markowitz V."/>
            <person name="Cheng J.-F."/>
            <person name="Hugenholtz P."/>
            <person name="Woyke T."/>
            <person name="Wu D."/>
            <person name="Brambilla E."/>
            <person name="Klenk H.-P."/>
            <person name="Eisen J.A."/>
        </authorList>
    </citation>
    <scope>NUCLEOTIDE SEQUENCE [LARGE SCALE GENOMIC DNA]</scope>
    <source>
        <strain evidence="2">DSM 17526 / LMG 23754 / KMM 6221</strain>
    </source>
</reference>
<accession>L0G704</accession>
<proteinExistence type="predicted"/>
<gene>
    <name evidence="1" type="ordered locus">Echvi_4448</name>
</gene>
<dbReference type="EMBL" id="CP003346">
    <property type="protein sequence ID" value="AGA80630.1"/>
    <property type="molecule type" value="Genomic_DNA"/>
</dbReference>
<name>L0G704_ECHVK</name>
<evidence type="ECO:0000313" key="2">
    <source>
        <dbReference type="Proteomes" id="UP000010796"/>
    </source>
</evidence>
<protein>
    <submittedName>
        <fullName evidence="1">Uncharacterized protein</fullName>
    </submittedName>
</protein>
<dbReference type="KEGG" id="evi:Echvi_4448"/>
<sequence>MFLRLFKAIPVKLCMVHFGSHNATSLLLRLLKPEEQAMVCYYDNRSFDILPGISKYDILFERKPKNPI</sequence>
<dbReference type="Proteomes" id="UP000010796">
    <property type="component" value="Chromosome"/>
</dbReference>